<feature type="compositionally biased region" description="Low complexity" evidence="1">
    <location>
        <begin position="107"/>
        <end position="116"/>
    </location>
</feature>
<proteinExistence type="predicted"/>
<evidence type="ECO:0000256" key="1">
    <source>
        <dbReference type="SAM" id="MobiDB-lite"/>
    </source>
</evidence>
<feature type="transmembrane region" description="Helical" evidence="2">
    <location>
        <begin position="490"/>
        <end position="513"/>
    </location>
</feature>
<protein>
    <submittedName>
        <fullName evidence="3">Uncharacterized protein</fullName>
    </submittedName>
</protein>
<accession>A0A0C9ZLE0</accession>
<keyword evidence="2" id="KW-0812">Transmembrane</keyword>
<dbReference type="InParanoid" id="A0A0C9ZLE0"/>
<organism evidence="3 4">
    <name type="scientific">Suillus luteus UH-Slu-Lm8-n1</name>
    <dbReference type="NCBI Taxonomy" id="930992"/>
    <lineage>
        <taxon>Eukaryota</taxon>
        <taxon>Fungi</taxon>
        <taxon>Dikarya</taxon>
        <taxon>Basidiomycota</taxon>
        <taxon>Agaricomycotina</taxon>
        <taxon>Agaricomycetes</taxon>
        <taxon>Agaricomycetidae</taxon>
        <taxon>Boletales</taxon>
        <taxon>Suillineae</taxon>
        <taxon>Suillaceae</taxon>
        <taxon>Suillus</taxon>
    </lineage>
</organism>
<reference evidence="3 4" key="1">
    <citation type="submission" date="2014-04" db="EMBL/GenBank/DDBJ databases">
        <authorList>
            <consortium name="DOE Joint Genome Institute"/>
            <person name="Kuo A."/>
            <person name="Ruytinx J."/>
            <person name="Rineau F."/>
            <person name="Colpaert J."/>
            <person name="Kohler A."/>
            <person name="Nagy L.G."/>
            <person name="Floudas D."/>
            <person name="Copeland A."/>
            <person name="Barry K.W."/>
            <person name="Cichocki N."/>
            <person name="Veneault-Fourrey C."/>
            <person name="LaButti K."/>
            <person name="Lindquist E.A."/>
            <person name="Lipzen A."/>
            <person name="Lundell T."/>
            <person name="Morin E."/>
            <person name="Murat C."/>
            <person name="Sun H."/>
            <person name="Tunlid A."/>
            <person name="Henrissat B."/>
            <person name="Grigoriev I.V."/>
            <person name="Hibbett D.S."/>
            <person name="Martin F."/>
            <person name="Nordberg H.P."/>
            <person name="Cantor M.N."/>
            <person name="Hua S.X."/>
        </authorList>
    </citation>
    <scope>NUCLEOTIDE SEQUENCE [LARGE SCALE GENOMIC DNA]</scope>
    <source>
        <strain evidence="3 4">UH-Slu-Lm8-n1</strain>
    </source>
</reference>
<feature type="compositionally biased region" description="Polar residues" evidence="1">
    <location>
        <begin position="48"/>
        <end position="63"/>
    </location>
</feature>
<dbReference type="EMBL" id="KN835400">
    <property type="protein sequence ID" value="KIK38315.1"/>
    <property type="molecule type" value="Genomic_DNA"/>
</dbReference>
<feature type="compositionally biased region" description="Polar residues" evidence="1">
    <location>
        <begin position="1"/>
        <end position="10"/>
    </location>
</feature>
<dbReference type="AlphaFoldDB" id="A0A0C9ZLE0"/>
<dbReference type="HOGENOM" id="CLU_037457_2_1_1"/>
<feature type="region of interest" description="Disordered" evidence="1">
    <location>
        <begin position="1"/>
        <end position="270"/>
    </location>
</feature>
<evidence type="ECO:0000313" key="4">
    <source>
        <dbReference type="Proteomes" id="UP000054485"/>
    </source>
</evidence>
<evidence type="ECO:0000313" key="3">
    <source>
        <dbReference type="EMBL" id="KIK38315.1"/>
    </source>
</evidence>
<keyword evidence="2" id="KW-0472">Membrane</keyword>
<feature type="compositionally biased region" description="Polar residues" evidence="1">
    <location>
        <begin position="172"/>
        <end position="213"/>
    </location>
</feature>
<evidence type="ECO:0000256" key="2">
    <source>
        <dbReference type="SAM" id="Phobius"/>
    </source>
</evidence>
<feature type="transmembrane region" description="Helical" evidence="2">
    <location>
        <begin position="383"/>
        <end position="401"/>
    </location>
</feature>
<reference evidence="4" key="2">
    <citation type="submission" date="2015-01" db="EMBL/GenBank/DDBJ databases">
        <title>Evolutionary Origins and Diversification of the Mycorrhizal Mutualists.</title>
        <authorList>
            <consortium name="DOE Joint Genome Institute"/>
            <consortium name="Mycorrhizal Genomics Consortium"/>
            <person name="Kohler A."/>
            <person name="Kuo A."/>
            <person name="Nagy L.G."/>
            <person name="Floudas D."/>
            <person name="Copeland A."/>
            <person name="Barry K.W."/>
            <person name="Cichocki N."/>
            <person name="Veneault-Fourrey C."/>
            <person name="LaButti K."/>
            <person name="Lindquist E.A."/>
            <person name="Lipzen A."/>
            <person name="Lundell T."/>
            <person name="Morin E."/>
            <person name="Murat C."/>
            <person name="Riley R."/>
            <person name="Ohm R."/>
            <person name="Sun H."/>
            <person name="Tunlid A."/>
            <person name="Henrissat B."/>
            <person name="Grigoriev I.V."/>
            <person name="Hibbett D.S."/>
            <person name="Martin F."/>
        </authorList>
    </citation>
    <scope>NUCLEOTIDE SEQUENCE [LARGE SCALE GENOMIC DNA]</scope>
    <source>
        <strain evidence="4">UH-Slu-Lm8-n1</strain>
    </source>
</reference>
<feature type="compositionally biased region" description="Polar residues" evidence="1">
    <location>
        <begin position="255"/>
        <end position="270"/>
    </location>
</feature>
<keyword evidence="4" id="KW-1185">Reference proteome</keyword>
<dbReference type="Proteomes" id="UP000054485">
    <property type="component" value="Unassembled WGS sequence"/>
</dbReference>
<feature type="compositionally biased region" description="Low complexity" evidence="1">
    <location>
        <begin position="292"/>
        <end position="309"/>
    </location>
</feature>
<keyword evidence="2" id="KW-1133">Transmembrane helix</keyword>
<feature type="transmembrane region" description="Helical" evidence="2">
    <location>
        <begin position="421"/>
        <end position="443"/>
    </location>
</feature>
<dbReference type="OrthoDB" id="3254104at2759"/>
<feature type="region of interest" description="Disordered" evidence="1">
    <location>
        <begin position="282"/>
        <end position="341"/>
    </location>
</feature>
<feature type="transmembrane region" description="Helical" evidence="2">
    <location>
        <begin position="455"/>
        <end position="478"/>
    </location>
</feature>
<name>A0A0C9ZLE0_9AGAM</name>
<sequence>MSRPSYSSGQRAPGHRRNRSRTSSDPGHPYVSPPFKTAWPAPARRTTEPMNAPNQTPSRNSSVERLGDPFVPSPGSLLAHMEGRSPMNPSSPISPGPISPSHHRSSSRQSNLSQAPLIRDVPQPPRTAFNTPPVIPTPQIAPSYAPSFPAPQPYSPPFTSAYQQPYFHGTEHQGSSHSVRQGVNQGVNVAQNTRPGAHAGTQNGHHGMQQNSFHHSHSGSHHSAHPRSRSHSRPPSAASHRYASNITQPVYGHGSSATPNASRTSLNATPPKNQLATAAFSHQNASPPDMPSPSNRPSLDPSPSSSRSRPYGRKVPAAQQGPASRKQEAHPSPPPPISAEKLHYTTQRPPLPQMPAGFAPTRYVNMLLALDDIPEMFNMMASFFTWILLAGFVLFPGTFTSLQQQQLSGVEAQLLNVVSNIPLFVIAWICTGIGSIGMIWLWWRWQRNYIWIVNRIFVPGLLNSLAGVISVLSNIYGVQHGTYGTTSESAIIVTVAVAVVCACLIVIYQFWLLGNIKKEHNREVGVERAGEHGEGIMGGERK</sequence>
<feature type="compositionally biased region" description="Basic residues" evidence="1">
    <location>
        <begin position="214"/>
        <end position="232"/>
    </location>
</feature>
<gene>
    <name evidence="3" type="ORF">CY34DRAFT_809492</name>
</gene>